<feature type="transmembrane region" description="Helical" evidence="8">
    <location>
        <begin position="294"/>
        <end position="316"/>
    </location>
</feature>
<reference evidence="11 12" key="1">
    <citation type="journal article" date="2007" name="Nat. Biotechnol.">
        <title>Genome sequence of the lignocellulose-bioconverting and xylose-fermenting yeast Pichia stipitis.</title>
        <authorList>
            <person name="Jeffries T.W."/>
            <person name="Grigoriev I.V."/>
            <person name="Grimwood J."/>
            <person name="Laplaza J.M."/>
            <person name="Aerts A."/>
            <person name="Salamov A."/>
            <person name="Schmutz J."/>
            <person name="Lindquist E."/>
            <person name="Dehal P."/>
            <person name="Shapiro H."/>
            <person name="Jin Y.S."/>
            <person name="Passoth V."/>
            <person name="Richardson P.M."/>
        </authorList>
    </citation>
    <scope>NUCLEOTIDE SEQUENCE [LARGE SCALE GENOMIC DNA]</scope>
    <source>
        <strain evidence="12">ATCC 58785 / CBS 6054 / NBRC 10063 / NRRL Y-11545</strain>
    </source>
</reference>
<dbReference type="Gene3D" id="1.20.1250.20">
    <property type="entry name" value="MFS general substrate transporter like domains"/>
    <property type="match status" value="1"/>
</dbReference>
<keyword evidence="3 7" id="KW-0813">Transport</keyword>
<evidence type="ECO:0000256" key="2">
    <source>
        <dbReference type="ARBA" id="ARBA00010992"/>
    </source>
</evidence>
<keyword evidence="4 8" id="KW-0812">Transmembrane</keyword>
<feature type="transmembrane region" description="Helical" evidence="8">
    <location>
        <begin position="135"/>
        <end position="153"/>
    </location>
</feature>
<accession>A3GHM8</accession>
<evidence type="ECO:0000259" key="10">
    <source>
        <dbReference type="PROSITE" id="PS50850"/>
    </source>
</evidence>
<feature type="signal peptide" evidence="9">
    <location>
        <begin position="1"/>
        <end position="17"/>
    </location>
</feature>
<dbReference type="PANTHER" id="PTHR48022:SF24">
    <property type="entry name" value="HEXOSE TRANSPORTER PROTEIN (AFU_ORTHOLOGUE AFUA_8G04480)"/>
    <property type="match status" value="1"/>
</dbReference>
<dbReference type="FunFam" id="1.20.1250.20:FF:000134">
    <property type="entry name" value="MFS sugar transporter protein"/>
    <property type="match status" value="1"/>
</dbReference>
<dbReference type="InterPro" id="IPR005828">
    <property type="entry name" value="MFS_sugar_transport-like"/>
</dbReference>
<evidence type="ECO:0000256" key="1">
    <source>
        <dbReference type="ARBA" id="ARBA00004141"/>
    </source>
</evidence>
<evidence type="ECO:0000256" key="4">
    <source>
        <dbReference type="ARBA" id="ARBA00022692"/>
    </source>
</evidence>
<dbReference type="Pfam" id="PF00083">
    <property type="entry name" value="Sugar_tr"/>
    <property type="match status" value="1"/>
</dbReference>
<evidence type="ECO:0000256" key="3">
    <source>
        <dbReference type="ARBA" id="ARBA00022448"/>
    </source>
</evidence>
<gene>
    <name evidence="11" type="primary">HXT2.1</name>
    <name evidence="11" type="ORF">PICST_29041</name>
</gene>
<dbReference type="OMA" id="IQWCGNQ"/>
<keyword evidence="5 8" id="KW-1133">Transmembrane helix</keyword>
<dbReference type="PROSITE" id="PS50850">
    <property type="entry name" value="MFS"/>
    <property type="match status" value="1"/>
</dbReference>
<keyword evidence="6 8" id="KW-0472">Membrane</keyword>
<keyword evidence="9" id="KW-0732">Signal</keyword>
<dbReference type="EMBL" id="AAVQ01000002">
    <property type="protein sequence ID" value="EAZ62850.2"/>
    <property type="molecule type" value="Genomic_DNA"/>
</dbReference>
<dbReference type="SUPFAM" id="SSF103473">
    <property type="entry name" value="MFS general substrate transporter"/>
    <property type="match status" value="1"/>
</dbReference>
<evidence type="ECO:0000256" key="8">
    <source>
        <dbReference type="SAM" id="Phobius"/>
    </source>
</evidence>
<feature type="domain" description="Major facilitator superfamily (MFS) profile" evidence="10">
    <location>
        <begin position="5"/>
        <end position="447"/>
    </location>
</feature>
<sequence length="493" mass="54886">MLHIFVFLCTLSCTTNGYDGSMLNGLQALDSWQDAMGHPEGYKLGSLANGTIFGSVLSVSVAAWLSDKVGRRVAIIIGSGIAVVGAILQGASTNFAFFLVSRILLGFGVGIGAIASPALIAEISYPTFRPTCTTLYNTLWYLGAVIAAWVTFGTQHLKGSASWRVPSYIQAFLPAVQFVSLWWCPESPRWMIAKGREDEARQILFKYHTGGDQDDRAVRLVEFEIKEIKAALEMEKICSNSKYSDFLTIPSYRKRLFLLSFTAIIMQLSGNGLVSYYLSKVLTSIGIKSANEQLIINGCLMIYNMVIASSVAFVVYLFRRRTLFLTSISGMLFSYIIWTALSAVNQQRDFKDKSLGKGVLAMIFFYYLSYDIGANGLPFLYVTEILPYTHRAKGLNVMYGVQMTTLVYNGYVNPIAMDALDWKYYIVWCCFLAFELLIVYFFFVETYGYSLEEVAKVFGDDPNSSLIQSTSSNEKASIEHLEDTSSAEIGRVV</sequence>
<dbReference type="RefSeq" id="XP_001386873.2">
    <property type="nucleotide sequence ID" value="XM_001386836.1"/>
</dbReference>
<feature type="transmembrane region" description="Helical" evidence="8">
    <location>
        <begin position="165"/>
        <end position="184"/>
    </location>
</feature>
<feature type="transmembrane region" description="Helical" evidence="8">
    <location>
        <begin position="103"/>
        <end position="123"/>
    </location>
</feature>
<evidence type="ECO:0000256" key="5">
    <source>
        <dbReference type="ARBA" id="ARBA00022989"/>
    </source>
</evidence>
<dbReference type="GO" id="GO:0016020">
    <property type="term" value="C:membrane"/>
    <property type="evidence" value="ECO:0007669"/>
    <property type="project" value="UniProtKB-SubCell"/>
</dbReference>
<dbReference type="InterPro" id="IPR003663">
    <property type="entry name" value="Sugar/inositol_transpt"/>
</dbReference>
<dbReference type="OrthoDB" id="6133115at2759"/>
<feature type="transmembrane region" description="Helical" evidence="8">
    <location>
        <begin position="323"/>
        <end position="344"/>
    </location>
</feature>
<dbReference type="KEGG" id="pic:PICST_29041"/>
<protein>
    <submittedName>
        <fullName evidence="11">Hexose transporter (Tentative)</fullName>
    </submittedName>
</protein>
<dbReference type="Proteomes" id="UP000002258">
    <property type="component" value="Chromosome 1"/>
</dbReference>
<dbReference type="PROSITE" id="PS00217">
    <property type="entry name" value="SUGAR_TRANSPORT_2"/>
    <property type="match status" value="1"/>
</dbReference>
<feature type="transmembrane region" description="Helical" evidence="8">
    <location>
        <begin position="394"/>
        <end position="412"/>
    </location>
</feature>
<dbReference type="InterPro" id="IPR036259">
    <property type="entry name" value="MFS_trans_sf"/>
</dbReference>
<dbReference type="eggNOG" id="KOG0254">
    <property type="taxonomic scope" value="Eukaryota"/>
</dbReference>
<evidence type="ECO:0000256" key="9">
    <source>
        <dbReference type="SAM" id="SignalP"/>
    </source>
</evidence>
<dbReference type="GO" id="GO:0005351">
    <property type="term" value="F:carbohydrate:proton symporter activity"/>
    <property type="evidence" value="ECO:0007669"/>
    <property type="project" value="TreeGrafter"/>
</dbReference>
<dbReference type="PROSITE" id="PS00216">
    <property type="entry name" value="SUGAR_TRANSPORT_1"/>
    <property type="match status" value="1"/>
</dbReference>
<dbReference type="InterPro" id="IPR005829">
    <property type="entry name" value="Sugar_transporter_CS"/>
</dbReference>
<dbReference type="InterPro" id="IPR020846">
    <property type="entry name" value="MFS_dom"/>
</dbReference>
<evidence type="ECO:0000313" key="11">
    <source>
        <dbReference type="EMBL" id="EAZ62850.2"/>
    </source>
</evidence>
<dbReference type="NCBIfam" id="TIGR00879">
    <property type="entry name" value="SP"/>
    <property type="match status" value="1"/>
</dbReference>
<comment type="similarity">
    <text evidence="2 7">Belongs to the major facilitator superfamily. Sugar transporter (TC 2.A.1.1) family.</text>
</comment>
<dbReference type="GeneID" id="4851777"/>
<proteinExistence type="inferred from homology"/>
<comment type="subcellular location">
    <subcellularLocation>
        <location evidence="1">Membrane</location>
        <topology evidence="1">Multi-pass membrane protein</topology>
    </subcellularLocation>
</comment>
<evidence type="ECO:0000256" key="7">
    <source>
        <dbReference type="RuleBase" id="RU003346"/>
    </source>
</evidence>
<feature type="transmembrane region" description="Helical" evidence="8">
    <location>
        <begin position="424"/>
        <end position="443"/>
    </location>
</feature>
<evidence type="ECO:0000256" key="6">
    <source>
        <dbReference type="ARBA" id="ARBA00023136"/>
    </source>
</evidence>
<dbReference type="STRING" id="322104.A3GHM8"/>
<dbReference type="InParanoid" id="A3GHM8"/>
<dbReference type="PANTHER" id="PTHR48022">
    <property type="entry name" value="PLASTIDIC GLUCOSE TRANSPORTER 4"/>
    <property type="match status" value="1"/>
</dbReference>
<organism evidence="11 12">
    <name type="scientific">Scheffersomyces stipitis (strain ATCC 58785 / CBS 6054 / NBRC 10063 / NRRL Y-11545)</name>
    <name type="common">Yeast</name>
    <name type="synonym">Pichia stipitis</name>
    <dbReference type="NCBI Taxonomy" id="322104"/>
    <lineage>
        <taxon>Eukaryota</taxon>
        <taxon>Fungi</taxon>
        <taxon>Dikarya</taxon>
        <taxon>Ascomycota</taxon>
        <taxon>Saccharomycotina</taxon>
        <taxon>Pichiomycetes</taxon>
        <taxon>Debaryomycetaceae</taxon>
        <taxon>Scheffersomyces</taxon>
    </lineage>
</organism>
<keyword evidence="12" id="KW-1185">Reference proteome</keyword>
<feature type="transmembrane region" description="Helical" evidence="8">
    <location>
        <begin position="364"/>
        <end position="382"/>
    </location>
</feature>
<evidence type="ECO:0000313" key="12">
    <source>
        <dbReference type="Proteomes" id="UP000002258"/>
    </source>
</evidence>
<comment type="caution">
    <text evidence="11">The sequence shown here is derived from an EMBL/GenBank/DDBJ whole genome shotgun (WGS) entry which is preliminary data.</text>
</comment>
<feature type="transmembrane region" description="Helical" evidence="8">
    <location>
        <begin position="73"/>
        <end position="91"/>
    </location>
</feature>
<dbReference type="InterPro" id="IPR050360">
    <property type="entry name" value="MFS_Sugar_Transporters"/>
</dbReference>
<feature type="transmembrane region" description="Helical" evidence="8">
    <location>
        <begin position="256"/>
        <end position="274"/>
    </location>
</feature>
<feature type="chain" id="PRO_5002653314" evidence="9">
    <location>
        <begin position="18"/>
        <end position="493"/>
    </location>
</feature>
<name>A3GHM8_PICST</name>
<feature type="transmembrane region" description="Helical" evidence="8">
    <location>
        <begin position="41"/>
        <end position="66"/>
    </location>
</feature>
<dbReference type="HOGENOM" id="CLU_001265_30_13_1"/>
<dbReference type="AlphaFoldDB" id="A3GHM8"/>